<dbReference type="Gene3D" id="3.40.50.2300">
    <property type="match status" value="2"/>
</dbReference>
<sequence length="317" mass="33850">MHRLIQATLVGAVSLALFGAPAVAQQKKSLALVTNVSADFWTVARAGVMKAQGEHPDFAMQVIVTGQATAAEQRRELDDLLASGVAGISISAIDPKNSTEEFNKVASHAALFTTDSDAPNSNRLVYIGTDNKAAGLQAAGEIRKALPNGGKLMAFVGTMDADNARERVEGIREGLKGSNVTIVDIRTDGGDFAKAKANVQDALAKGGLDLLVGLYNYNTPQIYSAVKDAGMSGKIKVVGFDEDAQTLRGVADGTIQSTIVQQPFQFGYQSMTDLVKYINGDKSFIPANHLIIIPTRVIQKDNVHEFQQSMRRMLAAK</sequence>
<evidence type="ECO:0000313" key="5">
    <source>
        <dbReference type="EMBL" id="TLU73406.1"/>
    </source>
</evidence>
<dbReference type="EMBL" id="VCDI01000002">
    <property type="protein sequence ID" value="TLU73406.1"/>
    <property type="molecule type" value="Genomic_DNA"/>
</dbReference>
<comment type="caution">
    <text evidence="5">The sequence shown here is derived from an EMBL/GenBank/DDBJ whole genome shotgun (WGS) entry which is preliminary data.</text>
</comment>
<name>A0A5R9JDD3_9PROT</name>
<dbReference type="SUPFAM" id="SSF53822">
    <property type="entry name" value="Periplasmic binding protein-like I"/>
    <property type="match status" value="1"/>
</dbReference>
<dbReference type="InterPro" id="IPR028082">
    <property type="entry name" value="Peripla_BP_I"/>
</dbReference>
<evidence type="ECO:0000256" key="3">
    <source>
        <dbReference type="SAM" id="SignalP"/>
    </source>
</evidence>
<evidence type="ECO:0000256" key="2">
    <source>
        <dbReference type="ARBA" id="ARBA00007639"/>
    </source>
</evidence>
<protein>
    <submittedName>
        <fullName evidence="5">Substrate-binding domain-containing protein</fullName>
    </submittedName>
</protein>
<keyword evidence="3" id="KW-0732">Signal</keyword>
<dbReference type="InterPro" id="IPR050555">
    <property type="entry name" value="Bact_Solute-Bind_Prot2"/>
</dbReference>
<evidence type="ECO:0000259" key="4">
    <source>
        <dbReference type="Pfam" id="PF13407"/>
    </source>
</evidence>
<feature type="signal peptide" evidence="3">
    <location>
        <begin position="1"/>
        <end position="24"/>
    </location>
</feature>
<dbReference type="RefSeq" id="WP_138325486.1">
    <property type="nucleotide sequence ID" value="NZ_VCDI01000002.1"/>
</dbReference>
<dbReference type="CDD" id="cd06314">
    <property type="entry name" value="PBP1_tmGBP"/>
    <property type="match status" value="1"/>
</dbReference>
<feature type="domain" description="Periplasmic binding protein" evidence="4">
    <location>
        <begin position="34"/>
        <end position="282"/>
    </location>
</feature>
<dbReference type="GO" id="GO:0030246">
    <property type="term" value="F:carbohydrate binding"/>
    <property type="evidence" value="ECO:0007669"/>
    <property type="project" value="TreeGrafter"/>
</dbReference>
<dbReference type="Pfam" id="PF13407">
    <property type="entry name" value="Peripla_BP_4"/>
    <property type="match status" value="1"/>
</dbReference>
<organism evidence="5 6">
    <name type="scientific">Lichenicoccus roseus</name>
    <dbReference type="NCBI Taxonomy" id="2683649"/>
    <lineage>
        <taxon>Bacteria</taxon>
        <taxon>Pseudomonadati</taxon>
        <taxon>Pseudomonadota</taxon>
        <taxon>Alphaproteobacteria</taxon>
        <taxon>Acetobacterales</taxon>
        <taxon>Acetobacteraceae</taxon>
        <taxon>Lichenicoccus</taxon>
    </lineage>
</organism>
<dbReference type="GO" id="GO:0030288">
    <property type="term" value="C:outer membrane-bounded periplasmic space"/>
    <property type="evidence" value="ECO:0007669"/>
    <property type="project" value="TreeGrafter"/>
</dbReference>
<dbReference type="InterPro" id="IPR025997">
    <property type="entry name" value="SBP_2_dom"/>
</dbReference>
<accession>A0A5R9JDD3</accession>
<reference evidence="5 6" key="1">
    <citation type="submission" date="2019-05" db="EMBL/GenBank/DDBJ databases">
        <authorList>
            <person name="Pankratov T."/>
            <person name="Grouzdev D."/>
        </authorList>
    </citation>
    <scope>NUCLEOTIDE SEQUENCE [LARGE SCALE GENOMIC DNA]</scope>
    <source>
        <strain evidence="5 6">KEBCLARHB70R</strain>
    </source>
</reference>
<proteinExistence type="inferred from homology"/>
<gene>
    <name evidence="5" type="ORF">FE263_08420</name>
</gene>
<evidence type="ECO:0000256" key="1">
    <source>
        <dbReference type="ARBA" id="ARBA00004418"/>
    </source>
</evidence>
<dbReference type="OrthoDB" id="569491at2"/>
<evidence type="ECO:0000313" key="6">
    <source>
        <dbReference type="Proteomes" id="UP000305654"/>
    </source>
</evidence>
<dbReference type="AlphaFoldDB" id="A0A5R9JDD3"/>
<feature type="chain" id="PRO_5024321508" evidence="3">
    <location>
        <begin position="25"/>
        <end position="317"/>
    </location>
</feature>
<keyword evidence="6" id="KW-1185">Reference proteome</keyword>
<dbReference type="PANTHER" id="PTHR30036">
    <property type="entry name" value="D-XYLOSE-BINDING PERIPLASMIC PROTEIN"/>
    <property type="match status" value="1"/>
</dbReference>
<comment type="subcellular location">
    <subcellularLocation>
        <location evidence="1">Periplasm</location>
    </subcellularLocation>
</comment>
<comment type="similarity">
    <text evidence="2">Belongs to the bacterial solute-binding protein 2 family.</text>
</comment>
<dbReference type="PANTHER" id="PTHR30036:SF7">
    <property type="entry name" value="ABC TRANSPORTER PERIPLASMIC-BINDING PROTEIN YPHF"/>
    <property type="match status" value="1"/>
</dbReference>
<dbReference type="Proteomes" id="UP000305654">
    <property type="component" value="Unassembled WGS sequence"/>
</dbReference>